<evidence type="ECO:0000256" key="6">
    <source>
        <dbReference type="ARBA" id="ARBA00023242"/>
    </source>
</evidence>
<evidence type="ECO:0000256" key="5">
    <source>
        <dbReference type="ARBA" id="ARBA00022833"/>
    </source>
</evidence>
<comment type="subcellular location">
    <subcellularLocation>
        <location evidence="1">Nucleus</location>
    </subcellularLocation>
</comment>
<dbReference type="PROSITE" id="PS50157">
    <property type="entry name" value="ZINC_FINGER_C2H2_2"/>
    <property type="match status" value="2"/>
</dbReference>
<dbReference type="PANTHER" id="PTHR24394">
    <property type="entry name" value="ZINC FINGER PROTEIN"/>
    <property type="match status" value="1"/>
</dbReference>
<dbReference type="Pfam" id="PF00096">
    <property type="entry name" value="zf-C2H2"/>
    <property type="match status" value="2"/>
</dbReference>
<keyword evidence="3" id="KW-0677">Repeat</keyword>
<keyword evidence="6" id="KW-0539">Nucleus</keyword>
<feature type="domain" description="C2H2-type" evidence="8">
    <location>
        <begin position="30"/>
        <end position="53"/>
    </location>
</feature>
<reference evidence="9" key="1">
    <citation type="journal article" date="2004" name="Nature">
        <title>Genome duplication in the teleost fish Tetraodon nigroviridis reveals the early vertebrate proto-karyotype.</title>
        <authorList>
            <person name="Jaillon O."/>
            <person name="Aury J.-M."/>
            <person name="Brunet F."/>
            <person name="Petit J.-L."/>
            <person name="Stange-Thomann N."/>
            <person name="Mauceli E."/>
            <person name="Bouneau L."/>
            <person name="Fischer C."/>
            <person name="Ozouf-Costaz C."/>
            <person name="Bernot A."/>
            <person name="Nicaud S."/>
            <person name="Jaffe D."/>
            <person name="Fisher S."/>
            <person name="Lutfalla G."/>
            <person name="Dossat C."/>
            <person name="Segurens B."/>
            <person name="Dasilva C."/>
            <person name="Salanoubat M."/>
            <person name="Levy M."/>
            <person name="Boudet N."/>
            <person name="Castellano S."/>
            <person name="Anthouard V."/>
            <person name="Jubin C."/>
            <person name="Castelli V."/>
            <person name="Katinka M."/>
            <person name="Vacherie B."/>
            <person name="Biemont C."/>
            <person name="Skalli Z."/>
            <person name="Cattolico L."/>
            <person name="Poulain J."/>
            <person name="De Berardinis V."/>
            <person name="Cruaud C."/>
            <person name="Duprat S."/>
            <person name="Brottier P."/>
            <person name="Coutanceau J.-P."/>
            <person name="Gouzy J."/>
            <person name="Parra G."/>
            <person name="Lardier G."/>
            <person name="Chapple C."/>
            <person name="McKernan K.J."/>
            <person name="McEwan P."/>
            <person name="Bosak S."/>
            <person name="Kellis M."/>
            <person name="Volff J.-N."/>
            <person name="Guigo R."/>
            <person name="Zody M.C."/>
            <person name="Mesirov J."/>
            <person name="Lindblad-Toh K."/>
            <person name="Birren B."/>
            <person name="Nusbaum C."/>
            <person name="Kahn D."/>
            <person name="Robinson-Rechavi M."/>
            <person name="Laudet V."/>
            <person name="Schachter V."/>
            <person name="Quetier F."/>
            <person name="Saurin W."/>
            <person name="Scarpelli C."/>
            <person name="Wincker P."/>
            <person name="Lander E.S."/>
            <person name="Weissenbach J."/>
            <person name="Roest Crollius H."/>
        </authorList>
    </citation>
    <scope>NUCLEOTIDE SEQUENCE [LARGE SCALE GENOMIC DNA]</scope>
</reference>
<dbReference type="AlphaFoldDB" id="Q4STR2"/>
<dbReference type="SMART" id="SM00355">
    <property type="entry name" value="ZnF_C2H2"/>
    <property type="match status" value="2"/>
</dbReference>
<feature type="non-terminal residue" evidence="9">
    <location>
        <position position="53"/>
    </location>
</feature>
<feature type="non-terminal residue" evidence="9">
    <location>
        <position position="1"/>
    </location>
</feature>
<keyword evidence="2" id="KW-0479">Metal-binding</keyword>
<comment type="caution">
    <text evidence="9">The sequence shown here is derived from an EMBL/GenBank/DDBJ whole genome shotgun (WGS) entry which is preliminary data.</text>
</comment>
<dbReference type="OrthoDB" id="3437960at2759"/>
<name>Q4STR2_TETNG</name>
<evidence type="ECO:0000256" key="4">
    <source>
        <dbReference type="ARBA" id="ARBA00022771"/>
    </source>
</evidence>
<dbReference type="Gene3D" id="3.30.160.60">
    <property type="entry name" value="Classic Zinc Finger"/>
    <property type="match status" value="2"/>
</dbReference>
<dbReference type="PANTHER" id="PTHR24394:SF22">
    <property type="entry name" value="HYPERMETHYLATED IN CANCER 2 PROTEIN"/>
    <property type="match status" value="1"/>
</dbReference>
<dbReference type="PROSITE" id="PS00028">
    <property type="entry name" value="ZINC_FINGER_C2H2_1"/>
    <property type="match status" value="2"/>
</dbReference>
<reference evidence="9" key="2">
    <citation type="submission" date="2004-02" db="EMBL/GenBank/DDBJ databases">
        <authorList>
            <consortium name="Genoscope"/>
            <consortium name="Whitehead Institute Centre for Genome Research"/>
        </authorList>
    </citation>
    <scope>NUCLEOTIDE SEQUENCE</scope>
</reference>
<evidence type="ECO:0000256" key="7">
    <source>
        <dbReference type="PROSITE-ProRule" id="PRU00042"/>
    </source>
</evidence>
<feature type="domain" description="C2H2-type" evidence="8">
    <location>
        <begin position="2"/>
        <end position="29"/>
    </location>
</feature>
<evidence type="ECO:0000313" key="9">
    <source>
        <dbReference type="EMBL" id="CAF95970.1"/>
    </source>
</evidence>
<evidence type="ECO:0000259" key="8">
    <source>
        <dbReference type="PROSITE" id="PS50157"/>
    </source>
</evidence>
<evidence type="ECO:0000256" key="1">
    <source>
        <dbReference type="ARBA" id="ARBA00004123"/>
    </source>
</evidence>
<dbReference type="GO" id="GO:0000981">
    <property type="term" value="F:DNA-binding transcription factor activity, RNA polymerase II-specific"/>
    <property type="evidence" value="ECO:0007669"/>
    <property type="project" value="TreeGrafter"/>
</dbReference>
<dbReference type="FunFam" id="3.30.160.60:FF:000446">
    <property type="entry name" value="Zinc finger protein"/>
    <property type="match status" value="1"/>
</dbReference>
<accession>Q4STR2</accession>
<dbReference type="GO" id="GO:0005634">
    <property type="term" value="C:nucleus"/>
    <property type="evidence" value="ECO:0007669"/>
    <property type="project" value="UniProtKB-SubCell"/>
</dbReference>
<dbReference type="FunFam" id="3.30.160.60:FF:000202">
    <property type="entry name" value="Zinc finger protein 574"/>
    <property type="match status" value="1"/>
</dbReference>
<dbReference type="InterPro" id="IPR013087">
    <property type="entry name" value="Znf_C2H2_type"/>
</dbReference>
<keyword evidence="5" id="KW-0862">Zinc</keyword>
<dbReference type="EMBL" id="CAAE01014119">
    <property type="protein sequence ID" value="CAF95970.1"/>
    <property type="molecule type" value="Genomic_DNA"/>
</dbReference>
<organism evidence="9">
    <name type="scientific">Tetraodon nigroviridis</name>
    <name type="common">Spotted green pufferfish</name>
    <name type="synonym">Chelonodon nigroviridis</name>
    <dbReference type="NCBI Taxonomy" id="99883"/>
    <lineage>
        <taxon>Eukaryota</taxon>
        <taxon>Metazoa</taxon>
        <taxon>Chordata</taxon>
        <taxon>Craniata</taxon>
        <taxon>Vertebrata</taxon>
        <taxon>Euteleostomi</taxon>
        <taxon>Actinopterygii</taxon>
        <taxon>Neopterygii</taxon>
        <taxon>Teleostei</taxon>
        <taxon>Neoteleostei</taxon>
        <taxon>Acanthomorphata</taxon>
        <taxon>Eupercaria</taxon>
        <taxon>Tetraodontiformes</taxon>
        <taxon>Tetradontoidea</taxon>
        <taxon>Tetraodontidae</taxon>
        <taxon>Tetraodon</taxon>
    </lineage>
</organism>
<keyword evidence="4 7" id="KW-0863">Zinc-finger</keyword>
<dbReference type="KEGG" id="tng:GSTEN00012819G001"/>
<gene>
    <name evidence="9" type="ORF">GSTENG00012819001</name>
</gene>
<dbReference type="InterPro" id="IPR036236">
    <property type="entry name" value="Znf_C2H2_sf"/>
</dbReference>
<proteinExistence type="predicted"/>
<dbReference type="GO" id="GO:0008270">
    <property type="term" value="F:zinc ion binding"/>
    <property type="evidence" value="ECO:0007669"/>
    <property type="project" value="UniProtKB-KW"/>
</dbReference>
<evidence type="ECO:0000256" key="2">
    <source>
        <dbReference type="ARBA" id="ARBA00022723"/>
    </source>
</evidence>
<dbReference type="GO" id="GO:0032502">
    <property type="term" value="P:developmental process"/>
    <property type="evidence" value="ECO:0007669"/>
    <property type="project" value="UniProtKB-ARBA"/>
</dbReference>
<protein>
    <submittedName>
        <fullName evidence="9">(spotted green pufferfish) hypothetical protein</fullName>
    </submittedName>
</protein>
<dbReference type="SUPFAM" id="SSF57667">
    <property type="entry name" value="beta-beta-alpha zinc fingers"/>
    <property type="match status" value="1"/>
</dbReference>
<evidence type="ECO:0000256" key="3">
    <source>
        <dbReference type="ARBA" id="ARBA00022737"/>
    </source>
</evidence>
<sequence length="53" mass="6588">PLQCFLCNRYFTQRGSLNRHMRSHFGIRPFSCNECHMTFSRRYRLSEHMRIHQ</sequence>